<dbReference type="InterPro" id="IPR030400">
    <property type="entry name" value="Sedolisin_dom"/>
</dbReference>
<dbReference type="AlphaFoldDB" id="A0A2R6A701"/>
<keyword evidence="2" id="KW-0645">Protease</keyword>
<dbReference type="CDD" id="cd04056">
    <property type="entry name" value="Peptidases_S53"/>
    <property type="match status" value="1"/>
</dbReference>
<keyword evidence="5" id="KW-0720">Serine protease</keyword>
<protein>
    <recommendedName>
        <fullName evidence="8">Peptidase S53 domain-containing protein</fullName>
    </recommendedName>
</protein>
<dbReference type="InterPro" id="IPR023828">
    <property type="entry name" value="Peptidase_S8_Ser-AS"/>
</dbReference>
<dbReference type="SUPFAM" id="SSF52743">
    <property type="entry name" value="Subtilisin-like"/>
    <property type="match status" value="1"/>
</dbReference>
<reference evidence="9 10" key="1">
    <citation type="submission" date="2017-04" db="EMBL/GenBank/DDBJ databases">
        <title>Novel microbial lineages endemic to geothermal iron-oxide mats fill important gaps in the evolutionary history of Archaea.</title>
        <authorList>
            <person name="Jay Z.J."/>
            <person name="Beam J.P."/>
            <person name="Dlakic M."/>
            <person name="Rusch D.B."/>
            <person name="Kozubal M.A."/>
            <person name="Inskeep W.P."/>
        </authorList>
    </citation>
    <scope>NUCLEOTIDE SEQUENCE [LARGE SCALE GENOMIC DNA]</scope>
    <source>
        <strain evidence="9">OSP_D</strain>
    </source>
</reference>
<evidence type="ECO:0000256" key="6">
    <source>
        <dbReference type="ARBA" id="ARBA00022837"/>
    </source>
</evidence>
<dbReference type="GO" id="GO:0046872">
    <property type="term" value="F:metal ion binding"/>
    <property type="evidence" value="ECO:0007669"/>
    <property type="project" value="UniProtKB-KW"/>
</dbReference>
<dbReference type="EMBL" id="NEXC01000096">
    <property type="protein sequence ID" value="PSN82160.1"/>
    <property type="molecule type" value="Genomic_DNA"/>
</dbReference>
<evidence type="ECO:0000256" key="4">
    <source>
        <dbReference type="ARBA" id="ARBA00022801"/>
    </source>
</evidence>
<evidence type="ECO:0000256" key="7">
    <source>
        <dbReference type="ARBA" id="ARBA00023145"/>
    </source>
</evidence>
<dbReference type="SMART" id="SM00944">
    <property type="entry name" value="Pro-kuma_activ"/>
    <property type="match status" value="1"/>
</dbReference>
<comment type="caution">
    <text evidence="9">The sequence shown here is derived from an EMBL/GenBank/DDBJ whole genome shotgun (WGS) entry which is preliminary data.</text>
</comment>
<evidence type="ECO:0000313" key="9">
    <source>
        <dbReference type="EMBL" id="PSN82160.1"/>
    </source>
</evidence>
<evidence type="ECO:0000256" key="1">
    <source>
        <dbReference type="ARBA" id="ARBA00001913"/>
    </source>
</evidence>
<dbReference type="InterPro" id="IPR050819">
    <property type="entry name" value="Tripeptidyl-peptidase_I"/>
</dbReference>
<keyword evidence="6" id="KW-0106">Calcium</keyword>
<sequence length="1021" mass="107363">MSVRKGSLSYLVVTLLAIASITGSLTAMSVLSQTPANASQQPQYVSIPGSVLPIVSSAKTVGNAPSNTLVSFAIILPLQNRDQLAQLITQIYNPQSPLYHHYLTPDQFHSMFSPSESQYQAVVNYLESQGLQVTYTSANRLIVGAQGTVSQVSQALKTTIQLYSYKGQVFYANSQPVELPSNLQVAAVFGLTNYTLFTPQVINLNKTIKPMQISTSCATTFGCGFQDGPYIPQQIQQAYSLTQLYSSGYNGTGITIGIVDAYTAPGVQQDLNQFDADFSLPNTQINVIYPTGVPVASGLVTGWIFETLLDTQWAHAAAPGAKINLYLAFDAGDSLFEAVNYAVDSGAVNVITQSWGAFEPFLTKQVVFALDQIYQQAAAEGISVFASSGDSSADNHLGFPNVIYPASDPYVTSVGGTTLYAQAVSSITSSPPFSTGGGRINETAWSTNFLFGWGTGGGSSEIFSCPTYQASVCGIQGTSGRIVPDVAADADPFTGVLVNAYSIFGFDIYYIIGGTSLSSPLWAATTAVLDSDLQAHGKLPAGFLNPFLYSEGMNLYQNPGFGENGAFKALNDIVDGNNGASPITNGIANVLGFSATKGYDPVSGWGTPVATGLASALLSVRVNALEVIPPSVNTNALPAQVVVEGSTNEPAGSTVTITSTPRLFSPITTTVNSTGGFSARFTVQQGTASGVYEISAYFGSTLLASVNFVVGPVLQLSPQVVHEGVSVTLQGLGFAPNTQLNVTADFTPPLSFTLTTNSTGGFSLSFTVPPSPAITVDVVAKDAMGNSARALLKLLPAIALSSYSGSPGTNISITGVTFSSFVPVAVFFGNQQVANFTTNGNGDFTGVFTVPNVPAGTYTVTAVDLLNYSASTSFTVSIPAVVAATLASQLFYMLITSQAPASQAFFTNSSTAQVGIIKLYLAGNGMVQVSLGTSVFSSNLFSANIQVNGTGWYTVVLPSPITLNANSVYFLSVSNVSGSVYWAYSTQQYYTYVLNTGPRYYYNAVGLQQTTLSSWIYEIYE</sequence>
<evidence type="ECO:0000256" key="3">
    <source>
        <dbReference type="ARBA" id="ARBA00022723"/>
    </source>
</evidence>
<dbReference type="PROSITE" id="PS00138">
    <property type="entry name" value="SUBTILASE_SER"/>
    <property type="match status" value="1"/>
</dbReference>
<evidence type="ECO:0000256" key="2">
    <source>
        <dbReference type="ARBA" id="ARBA00022670"/>
    </source>
</evidence>
<comment type="cofactor">
    <cofactor evidence="1">
        <name>Ca(2+)</name>
        <dbReference type="ChEBI" id="CHEBI:29108"/>
    </cofactor>
</comment>
<dbReference type="PROSITE" id="PS51695">
    <property type="entry name" value="SEDOLISIN"/>
    <property type="match status" value="1"/>
</dbReference>
<dbReference type="PANTHER" id="PTHR14218">
    <property type="entry name" value="PROTEASE S8 TRIPEPTIDYL PEPTIDASE I CLN2"/>
    <property type="match status" value="1"/>
</dbReference>
<evidence type="ECO:0000313" key="10">
    <source>
        <dbReference type="Proteomes" id="UP000240880"/>
    </source>
</evidence>
<organism evidence="9 10">
    <name type="scientific">Candidatus Marsarchaeota G1 archaeon OSP_D</name>
    <dbReference type="NCBI Taxonomy" id="1978155"/>
    <lineage>
        <taxon>Archaea</taxon>
        <taxon>Candidatus Marsarchaeota</taxon>
        <taxon>Candidatus Marsarchaeota group 1</taxon>
    </lineage>
</organism>
<dbReference type="PANTHER" id="PTHR14218:SF15">
    <property type="entry name" value="TRIPEPTIDYL-PEPTIDASE 1"/>
    <property type="match status" value="1"/>
</dbReference>
<dbReference type="Gene3D" id="3.40.50.200">
    <property type="entry name" value="Peptidase S8/S53 domain"/>
    <property type="match status" value="1"/>
</dbReference>
<keyword evidence="7" id="KW-0865">Zymogen</keyword>
<dbReference type="GO" id="GO:0004252">
    <property type="term" value="F:serine-type endopeptidase activity"/>
    <property type="evidence" value="ECO:0007669"/>
    <property type="project" value="InterPro"/>
</dbReference>
<name>A0A2R6A701_9ARCH</name>
<dbReference type="GO" id="GO:0008240">
    <property type="term" value="F:tripeptidyl-peptidase activity"/>
    <property type="evidence" value="ECO:0007669"/>
    <property type="project" value="TreeGrafter"/>
</dbReference>
<keyword evidence="4" id="KW-0378">Hydrolase</keyword>
<evidence type="ECO:0000259" key="8">
    <source>
        <dbReference type="PROSITE" id="PS51695"/>
    </source>
</evidence>
<feature type="domain" description="Peptidase S53" evidence="8">
    <location>
        <begin position="229"/>
        <end position="620"/>
    </location>
</feature>
<dbReference type="Proteomes" id="UP000240880">
    <property type="component" value="Unassembled WGS sequence"/>
</dbReference>
<evidence type="ECO:0000256" key="5">
    <source>
        <dbReference type="ARBA" id="ARBA00022825"/>
    </source>
</evidence>
<dbReference type="InterPro" id="IPR036852">
    <property type="entry name" value="Peptidase_S8/S53_dom_sf"/>
</dbReference>
<dbReference type="SUPFAM" id="SSF54897">
    <property type="entry name" value="Protease propeptides/inhibitors"/>
    <property type="match status" value="1"/>
</dbReference>
<dbReference type="CDD" id="cd11377">
    <property type="entry name" value="Pro-peptidase_S53"/>
    <property type="match status" value="1"/>
</dbReference>
<dbReference type="InterPro" id="IPR015366">
    <property type="entry name" value="S53_propep"/>
</dbReference>
<accession>A0A2R6A701</accession>
<dbReference type="Pfam" id="PF09286">
    <property type="entry name" value="Pro-kuma_activ"/>
    <property type="match status" value="1"/>
</dbReference>
<proteinExistence type="predicted"/>
<keyword evidence="3" id="KW-0479">Metal-binding</keyword>
<gene>
    <name evidence="9" type="ORF">B9Q01_08835</name>
</gene>
<dbReference type="GO" id="GO:0006508">
    <property type="term" value="P:proteolysis"/>
    <property type="evidence" value="ECO:0007669"/>
    <property type="project" value="UniProtKB-KW"/>
</dbReference>